<gene>
    <name evidence="2" type="ORF">B0T17DRAFT_465986</name>
</gene>
<sequence length="265" mass="29218">SAGPGGFVVPALPSPAPSSTSTRASSIPGLPRPRGHPLRPGSAKEDMVRNYVSDRMLHISRRFIKKRDGKYEGLEMSDDVVGYKSISELCKDAEGVINIIWKSGTPGLQIPLLLNIAGEFDGWVNAFPPSPSATFSLLRKLDHCFASLLSGQDIETKETLPGFENGLRKGMSRTDMVRCKSIVEQTRVTIVEVMTKEPEQEEDMEDDMDADEPLTADETEPESGPEGLADRSRNNWGEDDDDDFYMDVARVYEHTLVKLGETLGE</sequence>
<evidence type="ECO:0008006" key="4">
    <source>
        <dbReference type="Google" id="ProtNLM"/>
    </source>
</evidence>
<protein>
    <recommendedName>
        <fullName evidence="4">Meiotic recombination protein DMC1</fullName>
    </recommendedName>
</protein>
<dbReference type="GO" id="GO:0005675">
    <property type="term" value="C:transcription factor TFIIH holo complex"/>
    <property type="evidence" value="ECO:0007669"/>
    <property type="project" value="TreeGrafter"/>
</dbReference>
<dbReference type="AlphaFoldDB" id="A0AA39WH40"/>
<keyword evidence="3" id="KW-1185">Reference proteome</keyword>
<feature type="region of interest" description="Disordered" evidence="1">
    <location>
        <begin position="195"/>
        <end position="242"/>
    </location>
</feature>
<feature type="compositionally biased region" description="Low complexity" evidence="1">
    <location>
        <begin position="17"/>
        <end position="29"/>
    </location>
</feature>
<dbReference type="PANTHER" id="PTHR37781">
    <property type="entry name" value="TFIIH COMPLEX SUBUNIT"/>
    <property type="match status" value="1"/>
</dbReference>
<feature type="non-terminal residue" evidence="2">
    <location>
        <position position="1"/>
    </location>
</feature>
<organism evidence="2 3">
    <name type="scientific">Bombardia bombarda</name>
    <dbReference type="NCBI Taxonomy" id="252184"/>
    <lineage>
        <taxon>Eukaryota</taxon>
        <taxon>Fungi</taxon>
        <taxon>Dikarya</taxon>
        <taxon>Ascomycota</taxon>
        <taxon>Pezizomycotina</taxon>
        <taxon>Sordariomycetes</taxon>
        <taxon>Sordariomycetidae</taxon>
        <taxon>Sordariales</taxon>
        <taxon>Lasiosphaeriaceae</taxon>
        <taxon>Bombardia</taxon>
    </lineage>
</organism>
<feature type="non-terminal residue" evidence="2">
    <location>
        <position position="265"/>
    </location>
</feature>
<evidence type="ECO:0000313" key="3">
    <source>
        <dbReference type="Proteomes" id="UP001174934"/>
    </source>
</evidence>
<dbReference type="EMBL" id="JAULSR010000007">
    <property type="protein sequence ID" value="KAK0615294.1"/>
    <property type="molecule type" value="Genomic_DNA"/>
</dbReference>
<accession>A0AA39WH40</accession>
<evidence type="ECO:0000256" key="1">
    <source>
        <dbReference type="SAM" id="MobiDB-lite"/>
    </source>
</evidence>
<feature type="region of interest" description="Disordered" evidence="1">
    <location>
        <begin position="1"/>
        <end position="44"/>
    </location>
</feature>
<comment type="caution">
    <text evidence="2">The sequence shown here is derived from an EMBL/GenBank/DDBJ whole genome shotgun (WGS) entry which is preliminary data.</text>
</comment>
<dbReference type="Proteomes" id="UP001174934">
    <property type="component" value="Unassembled WGS sequence"/>
</dbReference>
<dbReference type="Pfam" id="PF17110">
    <property type="entry name" value="TFB6"/>
    <property type="match status" value="1"/>
</dbReference>
<name>A0AA39WH40_9PEZI</name>
<evidence type="ECO:0000313" key="2">
    <source>
        <dbReference type="EMBL" id="KAK0615294.1"/>
    </source>
</evidence>
<proteinExistence type="predicted"/>
<dbReference type="InterPro" id="IPR031349">
    <property type="entry name" value="Tfb6"/>
</dbReference>
<reference evidence="2" key="1">
    <citation type="submission" date="2023-06" db="EMBL/GenBank/DDBJ databases">
        <title>Genome-scale phylogeny and comparative genomics of the fungal order Sordariales.</title>
        <authorList>
            <consortium name="Lawrence Berkeley National Laboratory"/>
            <person name="Hensen N."/>
            <person name="Bonometti L."/>
            <person name="Westerberg I."/>
            <person name="Brannstrom I.O."/>
            <person name="Guillou S."/>
            <person name="Cros-Aarteil S."/>
            <person name="Calhoun S."/>
            <person name="Haridas S."/>
            <person name="Kuo A."/>
            <person name="Mondo S."/>
            <person name="Pangilinan J."/>
            <person name="Riley R."/>
            <person name="LaButti K."/>
            <person name="Andreopoulos B."/>
            <person name="Lipzen A."/>
            <person name="Chen C."/>
            <person name="Yanf M."/>
            <person name="Daum C."/>
            <person name="Ng V."/>
            <person name="Clum A."/>
            <person name="Steindorff A."/>
            <person name="Ohm R."/>
            <person name="Martin F."/>
            <person name="Silar P."/>
            <person name="Natvig D."/>
            <person name="Lalanne C."/>
            <person name="Gautier V."/>
            <person name="Ament-velasquez S.L."/>
            <person name="Kruys A."/>
            <person name="Hutchinson M.I."/>
            <person name="Powell A.J."/>
            <person name="Barry K."/>
            <person name="Miller A.N."/>
            <person name="Grigoriev I.V."/>
            <person name="Debuchy R."/>
            <person name="Gladieux P."/>
            <person name="Thoren M.H."/>
            <person name="Johannesson H."/>
        </authorList>
    </citation>
    <scope>NUCLEOTIDE SEQUENCE</scope>
    <source>
        <strain evidence="2">SMH3391-2</strain>
    </source>
</reference>
<dbReference type="PANTHER" id="PTHR37781:SF1">
    <property type="entry name" value="ADR380WP"/>
    <property type="match status" value="1"/>
</dbReference>
<feature type="compositionally biased region" description="Acidic residues" evidence="1">
    <location>
        <begin position="199"/>
        <end position="223"/>
    </location>
</feature>